<dbReference type="PANTHER" id="PTHR43800:SF1">
    <property type="entry name" value="PEPTIDYL-LYSINE N-ACETYLTRANSFERASE YJAB"/>
    <property type="match status" value="1"/>
</dbReference>
<organism evidence="4 5">
    <name type="scientific">Gallaecimonas xiamenensis 3-C-1</name>
    <dbReference type="NCBI Taxonomy" id="745411"/>
    <lineage>
        <taxon>Bacteria</taxon>
        <taxon>Pseudomonadati</taxon>
        <taxon>Pseudomonadota</taxon>
        <taxon>Gammaproteobacteria</taxon>
        <taxon>Enterobacterales</taxon>
        <taxon>Gallaecimonadaceae</taxon>
        <taxon>Gallaecimonas</taxon>
    </lineage>
</organism>
<dbReference type="InterPro" id="IPR000182">
    <property type="entry name" value="GNAT_dom"/>
</dbReference>
<proteinExistence type="predicted"/>
<dbReference type="Gene3D" id="3.40.630.30">
    <property type="match status" value="1"/>
</dbReference>
<keyword evidence="1 4" id="KW-0808">Transferase</keyword>
<gene>
    <name evidence="4" type="ORF">B3C1_03115</name>
</gene>
<dbReference type="CDD" id="cd04301">
    <property type="entry name" value="NAT_SF"/>
    <property type="match status" value="1"/>
</dbReference>
<dbReference type="PROSITE" id="PS51186">
    <property type="entry name" value="GNAT"/>
    <property type="match status" value="1"/>
</dbReference>
<accession>K2JRR7</accession>
<dbReference type="Pfam" id="PF13673">
    <property type="entry name" value="Acetyltransf_10"/>
    <property type="match status" value="1"/>
</dbReference>
<dbReference type="PATRIC" id="fig|745411.4.peg.611"/>
<comment type="caution">
    <text evidence="4">The sequence shown here is derived from an EMBL/GenBank/DDBJ whole genome shotgun (WGS) entry which is preliminary data.</text>
</comment>
<dbReference type="SUPFAM" id="SSF55729">
    <property type="entry name" value="Acyl-CoA N-acyltransferases (Nat)"/>
    <property type="match status" value="1"/>
</dbReference>
<dbReference type="EMBL" id="AMRI01000003">
    <property type="protein sequence ID" value="EKE77162.1"/>
    <property type="molecule type" value="Genomic_DNA"/>
</dbReference>
<feature type="domain" description="N-acetyltransferase" evidence="3">
    <location>
        <begin position="1"/>
        <end position="137"/>
    </location>
</feature>
<sequence>MIRSIDTPQDIEAVLALWQQAGLALTPGQDWDQEIQWVAQQLLPQSQTWLYEQEGIQGFITTEQRQVKALCVSNTARGKGIGKALLAYAQSRCPQLEVQLMTSAQDGHSYFKQQGFHPVRELLDSRTGQFLLHMAPRKAGSYFSY</sequence>
<dbReference type="GO" id="GO:0016747">
    <property type="term" value="F:acyltransferase activity, transferring groups other than amino-acyl groups"/>
    <property type="evidence" value="ECO:0007669"/>
    <property type="project" value="InterPro"/>
</dbReference>
<reference evidence="4 5" key="1">
    <citation type="journal article" date="2012" name="J. Bacteriol.">
        <title>Genome Sequence of Gallaecimonas xiamenensis Type Strain 3-C-1.</title>
        <authorList>
            <person name="Lai Q."/>
            <person name="Wang L."/>
            <person name="Wang W."/>
            <person name="Shao Z."/>
        </authorList>
    </citation>
    <scope>NUCLEOTIDE SEQUENCE [LARGE SCALE GENOMIC DNA]</scope>
    <source>
        <strain evidence="4 5">3-C-1</strain>
    </source>
</reference>
<evidence type="ECO:0000313" key="4">
    <source>
        <dbReference type="EMBL" id="EKE77162.1"/>
    </source>
</evidence>
<dbReference type="PANTHER" id="PTHR43800">
    <property type="entry name" value="PEPTIDYL-LYSINE N-ACETYLTRANSFERASE YJAB"/>
    <property type="match status" value="1"/>
</dbReference>
<keyword evidence="5" id="KW-1185">Reference proteome</keyword>
<dbReference type="OrthoDB" id="9789605at2"/>
<protein>
    <submittedName>
        <fullName evidence="4">GCN5-like N-acetyltransferase</fullName>
    </submittedName>
</protein>
<dbReference type="Proteomes" id="UP000006755">
    <property type="component" value="Unassembled WGS sequence"/>
</dbReference>
<dbReference type="STRING" id="745411.B3C1_03115"/>
<evidence type="ECO:0000259" key="3">
    <source>
        <dbReference type="PROSITE" id="PS51186"/>
    </source>
</evidence>
<evidence type="ECO:0000313" key="5">
    <source>
        <dbReference type="Proteomes" id="UP000006755"/>
    </source>
</evidence>
<evidence type="ECO:0000256" key="2">
    <source>
        <dbReference type="ARBA" id="ARBA00023315"/>
    </source>
</evidence>
<dbReference type="RefSeq" id="WP_008482849.1">
    <property type="nucleotide sequence ID" value="NZ_AMRI01000003.1"/>
</dbReference>
<evidence type="ECO:0000256" key="1">
    <source>
        <dbReference type="ARBA" id="ARBA00022679"/>
    </source>
</evidence>
<dbReference type="AlphaFoldDB" id="K2JRR7"/>
<dbReference type="InterPro" id="IPR016181">
    <property type="entry name" value="Acyl_CoA_acyltransferase"/>
</dbReference>
<keyword evidence="2" id="KW-0012">Acyltransferase</keyword>
<dbReference type="eggNOG" id="COG0456">
    <property type="taxonomic scope" value="Bacteria"/>
</dbReference>
<name>K2JRR7_9GAMM</name>